<dbReference type="Gene3D" id="6.10.140.2220">
    <property type="match status" value="1"/>
</dbReference>
<name>A0A668RSZ9_OREAU</name>
<accession>A0A668RSZ9</accession>
<dbReference type="InterPro" id="IPR011990">
    <property type="entry name" value="TPR-like_helical_dom_sf"/>
</dbReference>
<dbReference type="Proteomes" id="UP000472276">
    <property type="component" value="Unassembled WGS sequence"/>
</dbReference>
<organism evidence="6 7">
    <name type="scientific">Oreochromis aureus</name>
    <name type="common">Israeli tilapia</name>
    <name type="synonym">Chromis aureus</name>
    <dbReference type="NCBI Taxonomy" id="47969"/>
    <lineage>
        <taxon>Eukaryota</taxon>
        <taxon>Metazoa</taxon>
        <taxon>Chordata</taxon>
        <taxon>Craniata</taxon>
        <taxon>Vertebrata</taxon>
        <taxon>Euteleostomi</taxon>
        <taxon>Actinopterygii</taxon>
        <taxon>Neopterygii</taxon>
        <taxon>Teleostei</taxon>
        <taxon>Neoteleostei</taxon>
        <taxon>Acanthomorphata</taxon>
        <taxon>Ovalentaria</taxon>
        <taxon>Cichlomorphae</taxon>
        <taxon>Cichliformes</taxon>
        <taxon>Cichlidae</taxon>
        <taxon>African cichlids</taxon>
        <taxon>Pseudocrenilabrinae</taxon>
        <taxon>Oreochromini</taxon>
        <taxon>Oreochromis</taxon>
    </lineage>
</organism>
<evidence type="ECO:0000313" key="6">
    <source>
        <dbReference type="Ensembl" id="ENSOABP00000003186.1"/>
    </source>
</evidence>
<dbReference type="GO" id="GO:0008270">
    <property type="term" value="F:zinc ion binding"/>
    <property type="evidence" value="ECO:0007669"/>
    <property type="project" value="UniProtKB-KW"/>
</dbReference>
<keyword evidence="1" id="KW-0479">Metal-binding</keyword>
<evidence type="ECO:0000256" key="3">
    <source>
        <dbReference type="ARBA" id="ARBA00022833"/>
    </source>
</evidence>
<dbReference type="InterPro" id="IPR053248">
    <property type="entry name" value="Zinc_finger_MYND_domain"/>
</dbReference>
<dbReference type="InterPro" id="IPR002893">
    <property type="entry name" value="Znf_MYND"/>
</dbReference>
<dbReference type="Gene3D" id="1.25.40.10">
    <property type="entry name" value="Tetratricopeptide repeat domain"/>
    <property type="match status" value="1"/>
</dbReference>
<evidence type="ECO:0000259" key="5">
    <source>
        <dbReference type="PROSITE" id="PS50865"/>
    </source>
</evidence>
<protein>
    <recommendedName>
        <fullName evidence="5">MYND-type domain-containing protein</fullName>
    </recommendedName>
</protein>
<dbReference type="AlphaFoldDB" id="A0A668RSZ9"/>
<dbReference type="OMA" id="KILFMLY"/>
<feature type="domain" description="MYND-type" evidence="5">
    <location>
        <begin position="23"/>
        <end position="60"/>
    </location>
</feature>
<dbReference type="GeneID" id="116309727"/>
<evidence type="ECO:0000256" key="4">
    <source>
        <dbReference type="PROSITE-ProRule" id="PRU00134"/>
    </source>
</evidence>
<dbReference type="PROSITE" id="PS50865">
    <property type="entry name" value="ZF_MYND_2"/>
    <property type="match status" value="1"/>
</dbReference>
<evidence type="ECO:0000313" key="7">
    <source>
        <dbReference type="Proteomes" id="UP000472276"/>
    </source>
</evidence>
<dbReference type="SUPFAM" id="SSF144232">
    <property type="entry name" value="HIT/MYND zinc finger-like"/>
    <property type="match status" value="1"/>
</dbReference>
<reference evidence="6" key="1">
    <citation type="submission" date="2025-08" db="UniProtKB">
        <authorList>
            <consortium name="Ensembl"/>
        </authorList>
    </citation>
    <scope>IDENTIFICATION</scope>
</reference>
<sequence length="366" mass="40944">MEAESQGSAIIPFALPKGAEKFCELCQREARLQCSKCRVTFYCAAEHQQADWVGIHKRICQLLVPIRALTLRSLQQTSHTEAQIKKAELIEICRLVAQSKLSEGKHQEALPAAQLCLRCSIDVHGPNTVQLVPAYLLLAEANMGLGNLDLVADFLSQAEWAVLKSPKCGLTIHHQLHRSLGRLHVATGDLETALHNFANDIYFATEEYGLDSTVTSRGYFLMADVFTKQGKMPTVRSLYSEVARIWHRHLTRHLETRKESIQNPPVDSFYDKAERVEVDEMLRTMLEFEQKDTRKDPARIAVVAHCLAMLSFLGGDFLKAQGFGSTALQASQLIPDHDLTEPIQALLQLVKILHTVPHPGSAESQY</sequence>
<reference evidence="6" key="2">
    <citation type="submission" date="2025-09" db="UniProtKB">
        <authorList>
            <consortium name="Ensembl"/>
        </authorList>
    </citation>
    <scope>IDENTIFICATION</scope>
</reference>
<keyword evidence="2 4" id="KW-0863">Zinc-finger</keyword>
<keyword evidence="7" id="KW-1185">Reference proteome</keyword>
<dbReference type="RefSeq" id="XP_031582271.1">
    <property type="nucleotide sequence ID" value="XM_031726411.2"/>
</dbReference>
<dbReference type="PANTHER" id="PTHR46533:SF1">
    <property type="entry name" value="ZINC FINGER MYND DOMAIN-CONTAINING PROTEIN 12"/>
    <property type="match status" value="1"/>
</dbReference>
<gene>
    <name evidence="6" type="primary">ZMYND12</name>
</gene>
<dbReference type="PROSITE" id="PS01360">
    <property type="entry name" value="ZF_MYND_1"/>
    <property type="match status" value="1"/>
</dbReference>
<evidence type="ECO:0000256" key="1">
    <source>
        <dbReference type="ARBA" id="ARBA00022723"/>
    </source>
</evidence>
<dbReference type="Pfam" id="PF01753">
    <property type="entry name" value="zf-MYND"/>
    <property type="match status" value="1"/>
</dbReference>
<dbReference type="SUPFAM" id="SSF48452">
    <property type="entry name" value="TPR-like"/>
    <property type="match status" value="1"/>
</dbReference>
<dbReference type="PANTHER" id="PTHR46533">
    <property type="entry name" value="ZINC FINGER MYND DOMAIN-CONTAINING PROTEIN 12"/>
    <property type="match status" value="1"/>
</dbReference>
<keyword evidence="3" id="KW-0862">Zinc</keyword>
<evidence type="ECO:0000256" key="2">
    <source>
        <dbReference type="ARBA" id="ARBA00022771"/>
    </source>
</evidence>
<dbReference type="Ensembl" id="ENSOABT00000003300.2">
    <property type="protein sequence ID" value="ENSOABP00000003186.1"/>
    <property type="gene ID" value="ENSOABG00000001866.2"/>
</dbReference>
<proteinExistence type="predicted"/>